<keyword evidence="2" id="KW-1185">Reference proteome</keyword>
<dbReference type="Proteomes" id="UP000234323">
    <property type="component" value="Unassembled WGS sequence"/>
</dbReference>
<reference evidence="1 2" key="1">
    <citation type="submission" date="2015-10" db="EMBL/GenBank/DDBJ databases">
        <title>Genome analyses suggest a sexual origin of heterokaryosis in a supposedly ancient asexual fungus.</title>
        <authorList>
            <person name="Ropars J."/>
            <person name="Sedzielewska K."/>
            <person name="Noel J."/>
            <person name="Charron P."/>
            <person name="Farinelli L."/>
            <person name="Marton T."/>
            <person name="Kruger M."/>
            <person name="Pelin A."/>
            <person name="Brachmann A."/>
            <person name="Corradi N."/>
        </authorList>
    </citation>
    <scope>NUCLEOTIDE SEQUENCE [LARGE SCALE GENOMIC DNA]</scope>
    <source>
        <strain evidence="1 2">A4</strain>
    </source>
</reference>
<sequence length="124" mass="14342">MPQKDAISALNIKVLKYPIKEVRILFSRDLMSPEISEDEEVHHGNNSEEKYFVPSIPWCSNEGFFLAIFKVECQHQLKLCKDKQDINFEQFFTLDENNQITTDLQHILDSPYDNGCTAPAATNY</sequence>
<evidence type="ECO:0000313" key="1">
    <source>
        <dbReference type="EMBL" id="PKY56241.1"/>
    </source>
</evidence>
<dbReference type="AlphaFoldDB" id="A0A2I1HBH3"/>
<organism evidence="1 2">
    <name type="scientific">Rhizophagus irregularis</name>
    <dbReference type="NCBI Taxonomy" id="588596"/>
    <lineage>
        <taxon>Eukaryota</taxon>
        <taxon>Fungi</taxon>
        <taxon>Fungi incertae sedis</taxon>
        <taxon>Mucoromycota</taxon>
        <taxon>Glomeromycotina</taxon>
        <taxon>Glomeromycetes</taxon>
        <taxon>Glomerales</taxon>
        <taxon>Glomeraceae</taxon>
        <taxon>Rhizophagus</taxon>
    </lineage>
</organism>
<name>A0A2I1HBH3_9GLOM</name>
<protein>
    <submittedName>
        <fullName evidence="1">Uncharacterized protein</fullName>
    </submittedName>
</protein>
<gene>
    <name evidence="1" type="ORF">RhiirA4_476391</name>
</gene>
<evidence type="ECO:0000313" key="2">
    <source>
        <dbReference type="Proteomes" id="UP000234323"/>
    </source>
</evidence>
<dbReference type="EMBL" id="LLXI01002113">
    <property type="protein sequence ID" value="PKY56241.1"/>
    <property type="molecule type" value="Genomic_DNA"/>
</dbReference>
<comment type="caution">
    <text evidence="1">The sequence shown here is derived from an EMBL/GenBank/DDBJ whole genome shotgun (WGS) entry which is preliminary data.</text>
</comment>
<proteinExistence type="predicted"/>
<accession>A0A2I1HBH3</accession>